<dbReference type="Gene3D" id="3.40.1350.10">
    <property type="match status" value="1"/>
</dbReference>
<dbReference type="CDD" id="cd20736">
    <property type="entry name" value="PoNe_Nuclease"/>
    <property type="match status" value="1"/>
</dbReference>
<evidence type="ECO:0000256" key="1">
    <source>
        <dbReference type="ARBA" id="ARBA00006738"/>
    </source>
</evidence>
<reference evidence="4" key="1">
    <citation type="journal article" date="2019" name="Int. J. Syst. Evol. Microbiol.">
        <title>The Global Catalogue of Microorganisms (GCM) 10K type strain sequencing project: providing services to taxonomists for standard genome sequencing and annotation.</title>
        <authorList>
            <consortium name="The Broad Institute Genomics Platform"/>
            <consortium name="The Broad Institute Genome Sequencing Center for Infectious Disease"/>
            <person name="Wu L."/>
            <person name="Ma J."/>
        </authorList>
    </citation>
    <scope>NUCLEOTIDE SEQUENCE [LARGE SCALE GENOMIC DNA]</scope>
    <source>
        <strain evidence="4">JCM 18956</strain>
    </source>
</reference>
<evidence type="ECO:0000313" key="4">
    <source>
        <dbReference type="Proteomes" id="UP001501295"/>
    </source>
</evidence>
<organism evidence="3 4">
    <name type="scientific">Frondihabitans cladoniiphilus</name>
    <dbReference type="NCBI Taxonomy" id="715785"/>
    <lineage>
        <taxon>Bacteria</taxon>
        <taxon>Bacillati</taxon>
        <taxon>Actinomycetota</taxon>
        <taxon>Actinomycetes</taxon>
        <taxon>Micrococcales</taxon>
        <taxon>Microbacteriaceae</taxon>
        <taxon>Frondihabitans</taxon>
    </lineage>
</organism>
<dbReference type="EMBL" id="BAABLM010000001">
    <property type="protein sequence ID" value="GAA4665166.1"/>
    <property type="molecule type" value="Genomic_DNA"/>
</dbReference>
<proteinExistence type="inferred from homology"/>
<dbReference type="NCBIfam" id="NF009154">
    <property type="entry name" value="PRK12497.3-3"/>
    <property type="match status" value="1"/>
</dbReference>
<accession>A0ABP8VJG7</accession>
<name>A0ABP8VJG7_9MICO</name>
<dbReference type="PANTHER" id="PTHR34039">
    <property type="entry name" value="UPF0102 PROTEIN YRAN"/>
    <property type="match status" value="1"/>
</dbReference>
<evidence type="ECO:0000256" key="2">
    <source>
        <dbReference type="HAMAP-Rule" id="MF_00048"/>
    </source>
</evidence>
<comment type="similarity">
    <text evidence="1 2">Belongs to the UPF0102 family.</text>
</comment>
<dbReference type="InterPro" id="IPR011335">
    <property type="entry name" value="Restrct_endonuc-II-like"/>
</dbReference>
<keyword evidence="4" id="KW-1185">Reference proteome</keyword>
<evidence type="ECO:0000313" key="3">
    <source>
        <dbReference type="EMBL" id="GAA4665166.1"/>
    </source>
</evidence>
<dbReference type="HAMAP" id="MF_00048">
    <property type="entry name" value="UPF0102"/>
    <property type="match status" value="1"/>
</dbReference>
<dbReference type="PANTHER" id="PTHR34039:SF1">
    <property type="entry name" value="UPF0102 PROTEIN YRAN"/>
    <property type="match status" value="1"/>
</dbReference>
<gene>
    <name evidence="3" type="ORF">GCM10025780_02960</name>
</gene>
<comment type="caution">
    <text evidence="3">The sequence shown here is derived from an EMBL/GenBank/DDBJ whole genome shotgun (WGS) entry which is preliminary data.</text>
</comment>
<dbReference type="InterPro" id="IPR003509">
    <property type="entry name" value="UPF0102_YraN-like"/>
</dbReference>
<sequence>MGVRGEDIAAGHLARSGWSILARNWRCSEGEADIVARDGCDVVVVEVKTRSSGGAGHPFEAVTPAKVARLRRIAMAWALEHPGTCRQVRLDAIAVTAPDGLPPLVEHLRAVGA</sequence>
<dbReference type="SUPFAM" id="SSF52980">
    <property type="entry name" value="Restriction endonuclease-like"/>
    <property type="match status" value="1"/>
</dbReference>
<dbReference type="InterPro" id="IPR011856">
    <property type="entry name" value="tRNA_endonuc-like_dom_sf"/>
</dbReference>
<dbReference type="Proteomes" id="UP001501295">
    <property type="component" value="Unassembled WGS sequence"/>
</dbReference>
<protein>
    <recommendedName>
        <fullName evidence="2">UPF0102 protein GCM10025780_02960</fullName>
    </recommendedName>
</protein>
<dbReference type="Pfam" id="PF02021">
    <property type="entry name" value="UPF0102"/>
    <property type="match status" value="1"/>
</dbReference>